<name>A0AAV1HW05_9CHLO</name>
<organism evidence="1 2">
    <name type="scientific">Coccomyxa viridis</name>
    <dbReference type="NCBI Taxonomy" id="1274662"/>
    <lineage>
        <taxon>Eukaryota</taxon>
        <taxon>Viridiplantae</taxon>
        <taxon>Chlorophyta</taxon>
        <taxon>core chlorophytes</taxon>
        <taxon>Trebouxiophyceae</taxon>
        <taxon>Trebouxiophyceae incertae sedis</taxon>
        <taxon>Coccomyxaceae</taxon>
        <taxon>Coccomyxa</taxon>
    </lineage>
</organism>
<keyword evidence="2" id="KW-1185">Reference proteome</keyword>
<reference evidence="1 2" key="1">
    <citation type="submission" date="2023-10" db="EMBL/GenBank/DDBJ databases">
        <authorList>
            <person name="Maclean D."/>
            <person name="Macfadyen A."/>
        </authorList>
    </citation>
    <scope>NUCLEOTIDE SEQUENCE [LARGE SCALE GENOMIC DNA]</scope>
</reference>
<protein>
    <submittedName>
        <fullName evidence="1">Uncharacterized protein</fullName>
    </submittedName>
</protein>
<comment type="caution">
    <text evidence="1">The sequence shown here is derived from an EMBL/GenBank/DDBJ whole genome shotgun (WGS) entry which is preliminary data.</text>
</comment>
<dbReference type="Proteomes" id="UP001314263">
    <property type="component" value="Unassembled WGS sequence"/>
</dbReference>
<dbReference type="AlphaFoldDB" id="A0AAV1HW05"/>
<evidence type="ECO:0000313" key="2">
    <source>
        <dbReference type="Proteomes" id="UP001314263"/>
    </source>
</evidence>
<gene>
    <name evidence="1" type="ORF">CVIRNUC_002100</name>
</gene>
<sequence length="411" mass="46232">MCPHGTHRKSGGRDHMRHQNALLLAKWLSKPLHQLLLFLACMICIAKVYKLRIVFDSNTKDFAGLPSCAEVPNNNAASSVLVSYSYYQKDDIQRSNFEFFMAVGMGISSGFHPPNNTEFVLVINGDVCDPCTKLLPYLGKDNRYKNLPDIKKAWSSADVALLERRENEGMDFAAHNITMEWLHWTGQWHKYRHFILLNSSVRGPFYPSYMGPSWQWTRAFTDRLVGNVKLVSSSLVCLPEVDAGGLGPKAESWAFAVDADALQLLAKAGVFGMRTCKLCEDGVVVMGEYGLSTVLLKAGHGIATLMSMYPVGIDWSEERHWRCNNNAHPSRHGTYDGMSMHPFETVFVKASWHVGEPHLSHYTRWFLSHARGDPHTAGRFNEAQYRYAILPEAQDPNNASACFALAPWHHA</sequence>
<dbReference type="EMBL" id="CAUYUE010000003">
    <property type="protein sequence ID" value="CAK0751854.1"/>
    <property type="molecule type" value="Genomic_DNA"/>
</dbReference>
<proteinExistence type="predicted"/>
<accession>A0AAV1HW05</accession>
<evidence type="ECO:0000313" key="1">
    <source>
        <dbReference type="EMBL" id="CAK0751854.1"/>
    </source>
</evidence>